<dbReference type="GO" id="GO:0046872">
    <property type="term" value="F:metal ion binding"/>
    <property type="evidence" value="ECO:0007669"/>
    <property type="project" value="UniProtKB-KW"/>
</dbReference>
<evidence type="ECO:0000256" key="2">
    <source>
        <dbReference type="ARBA" id="ARBA00022670"/>
    </source>
</evidence>
<dbReference type="SUPFAM" id="SSF55486">
    <property type="entry name" value="Metalloproteases ('zincins'), catalytic domain"/>
    <property type="match status" value="1"/>
</dbReference>
<dbReference type="EMBL" id="FNTB01000001">
    <property type="protein sequence ID" value="SEC75347.1"/>
    <property type="molecule type" value="Genomic_DNA"/>
</dbReference>
<evidence type="ECO:0000313" key="10">
    <source>
        <dbReference type="EMBL" id="SEC75347.1"/>
    </source>
</evidence>
<keyword evidence="3" id="KW-0479">Metal-binding</keyword>
<keyword evidence="5" id="KW-0378">Hydrolase</keyword>
<comment type="similarity">
    <text evidence="1">Belongs to the peptidase M43B family.</text>
</comment>
<keyword evidence="4" id="KW-0732">Signal</keyword>
<dbReference type="InterPro" id="IPR024079">
    <property type="entry name" value="MetalloPept_cat_dom_sf"/>
</dbReference>
<dbReference type="OrthoDB" id="6278496at2"/>
<evidence type="ECO:0000259" key="9">
    <source>
        <dbReference type="Pfam" id="PF05572"/>
    </source>
</evidence>
<evidence type="ECO:0000256" key="3">
    <source>
        <dbReference type="ARBA" id="ARBA00022723"/>
    </source>
</evidence>
<evidence type="ECO:0000256" key="5">
    <source>
        <dbReference type="ARBA" id="ARBA00022801"/>
    </source>
</evidence>
<dbReference type="GO" id="GO:0006508">
    <property type="term" value="P:proteolysis"/>
    <property type="evidence" value="ECO:0007669"/>
    <property type="project" value="UniProtKB-KW"/>
</dbReference>
<feature type="domain" description="Peptidase M43 pregnancy-associated plasma-A" evidence="9">
    <location>
        <begin position="159"/>
        <end position="280"/>
    </location>
</feature>
<gene>
    <name evidence="10" type="ORF">SAMN05192540_3998</name>
</gene>
<reference evidence="10 11" key="1">
    <citation type="submission" date="2016-10" db="EMBL/GenBank/DDBJ databases">
        <authorList>
            <person name="de Groot N.N."/>
        </authorList>
    </citation>
    <scope>NUCLEOTIDE SEQUENCE [LARGE SCALE GENOMIC DNA]</scope>
    <source>
        <strain evidence="10 11">MAR_2009_71</strain>
    </source>
</reference>
<keyword evidence="7" id="KW-0482">Metalloprotease</keyword>
<evidence type="ECO:0000256" key="6">
    <source>
        <dbReference type="ARBA" id="ARBA00022833"/>
    </source>
</evidence>
<proteinExistence type="inferred from homology"/>
<dbReference type="PANTHER" id="PTHR47466">
    <property type="match status" value="1"/>
</dbReference>
<keyword evidence="8" id="KW-1015">Disulfide bond</keyword>
<evidence type="ECO:0000256" key="1">
    <source>
        <dbReference type="ARBA" id="ARBA00008721"/>
    </source>
</evidence>
<organism evidence="10 11">
    <name type="scientific">Maribacter dokdonensis</name>
    <dbReference type="NCBI Taxonomy" id="320912"/>
    <lineage>
        <taxon>Bacteria</taxon>
        <taxon>Pseudomonadati</taxon>
        <taxon>Bacteroidota</taxon>
        <taxon>Flavobacteriia</taxon>
        <taxon>Flavobacteriales</taxon>
        <taxon>Flavobacteriaceae</taxon>
        <taxon>Maribacter</taxon>
    </lineage>
</organism>
<evidence type="ECO:0000313" key="11">
    <source>
        <dbReference type="Proteomes" id="UP000183038"/>
    </source>
</evidence>
<evidence type="ECO:0000256" key="8">
    <source>
        <dbReference type="ARBA" id="ARBA00023157"/>
    </source>
</evidence>
<dbReference type="InterPro" id="IPR008754">
    <property type="entry name" value="Peptidase_M43"/>
</dbReference>
<dbReference type="AlphaFoldDB" id="A0A1H4V2Y9"/>
<dbReference type="Gene3D" id="3.40.390.10">
    <property type="entry name" value="Collagenase (Catalytic Domain)"/>
    <property type="match status" value="1"/>
</dbReference>
<evidence type="ECO:0000256" key="7">
    <source>
        <dbReference type="ARBA" id="ARBA00023049"/>
    </source>
</evidence>
<keyword evidence="6" id="KW-0862">Zinc</keyword>
<accession>A0A1H4V2Y9</accession>
<dbReference type="Proteomes" id="UP000183038">
    <property type="component" value="Unassembled WGS sequence"/>
</dbReference>
<protein>
    <submittedName>
        <fullName evidence="10">Pregnancy-associated plasma protein-A</fullName>
    </submittedName>
</protein>
<evidence type="ECO:0000256" key="4">
    <source>
        <dbReference type="ARBA" id="ARBA00022729"/>
    </source>
</evidence>
<name>A0A1H4V2Y9_9FLAO</name>
<sequence length="446" mass="48653">MSKLLFSLKGIPRNQKCWPSFALILTLIFSINTLSAQYCASSQVTGNTSKRSVTSSLTAKINGEDAIVINLVFNVMNSGSTSTVTEAQCLTTLSILNDRFKNSDIAFRFNGYRNYYNNAASTINSVTEFDGLDNINTTTTSLRVYLVDGFAGSFNTGTVGRAELPGTFMAIRKDSRDTFVLAHEIGHNLNLFHTFHGASCEPDPNIPAELANGNNCASAGDLVCDTPADPCMNQSTVDNACNYTGGGAFNPDTSNYMSYTELFCGTNFTDGQTTRMRDALVLLNNLQSIQTAASNLARPTVRTIRNNYTRTPIGGGCFEIQYFETTTLTFQRGYQYTISKTVPTLGGSSTTNYTFNTNQTPVISEGFSDFTYTATITDMTGVSYSGSGSAGWTQYIDCPIWFPLMSNRTTPIQSGEDVVIEPGLYAVPIHDEDKKVIEKAKIMIKE</sequence>
<dbReference type="GO" id="GO:0008237">
    <property type="term" value="F:metallopeptidase activity"/>
    <property type="evidence" value="ECO:0007669"/>
    <property type="project" value="UniProtKB-KW"/>
</dbReference>
<keyword evidence="2" id="KW-0645">Protease</keyword>
<dbReference type="Pfam" id="PF05572">
    <property type="entry name" value="Peptidase_M43"/>
    <property type="match status" value="1"/>
</dbReference>
<dbReference type="PANTHER" id="PTHR47466:SF1">
    <property type="entry name" value="METALLOPROTEASE MEP1 (AFU_ORTHOLOGUE AFUA_1G07730)-RELATED"/>
    <property type="match status" value="1"/>
</dbReference>